<name>A0A813DEB3_POLGL</name>
<accession>A0A813DEB3</accession>
<comment type="caution">
    <text evidence="1">The sequence shown here is derived from an EMBL/GenBank/DDBJ whole genome shotgun (WGS) entry which is preliminary data.</text>
</comment>
<evidence type="ECO:0000313" key="2">
    <source>
        <dbReference type="Proteomes" id="UP000654075"/>
    </source>
</evidence>
<reference evidence="1" key="1">
    <citation type="submission" date="2021-02" db="EMBL/GenBank/DDBJ databases">
        <authorList>
            <person name="Dougan E. K."/>
            <person name="Rhodes N."/>
            <person name="Thang M."/>
            <person name="Chan C."/>
        </authorList>
    </citation>
    <scope>NUCLEOTIDE SEQUENCE</scope>
</reference>
<protein>
    <submittedName>
        <fullName evidence="1">Uncharacterized protein</fullName>
    </submittedName>
</protein>
<dbReference type="Proteomes" id="UP000654075">
    <property type="component" value="Unassembled WGS sequence"/>
</dbReference>
<sequence length="228" mass="25308">QQHHLDLRGFSTGAAVLRRMVTPSPWTFQLPDATASLRAATPYLGFGWSAECLPSFPCRQESFTWQQDAVSSRLAHRAQRPHRRRIERVLRRAVPFSSAKDVDSGVDTADSARLIGQMGHNACVGALGAFVAALLQSVSEPVLNRIAAKRMTLGQAIREVRPGDILRFFRTVLATNLLKFPFFEAVNTVTSSWTPVPIFLRAVAAAFIYTSAMLPLSNYRYMASLQMK</sequence>
<evidence type="ECO:0000313" key="1">
    <source>
        <dbReference type="EMBL" id="CAE8586231.1"/>
    </source>
</evidence>
<gene>
    <name evidence="1" type="ORF">PGLA1383_LOCUS5113</name>
</gene>
<dbReference type="AlphaFoldDB" id="A0A813DEB3"/>
<proteinExistence type="predicted"/>
<keyword evidence="2" id="KW-1185">Reference proteome</keyword>
<feature type="non-terminal residue" evidence="1">
    <location>
        <position position="228"/>
    </location>
</feature>
<dbReference type="EMBL" id="CAJNNV010001968">
    <property type="protein sequence ID" value="CAE8586231.1"/>
    <property type="molecule type" value="Genomic_DNA"/>
</dbReference>
<feature type="non-terminal residue" evidence="1">
    <location>
        <position position="1"/>
    </location>
</feature>
<organism evidence="1 2">
    <name type="scientific">Polarella glacialis</name>
    <name type="common">Dinoflagellate</name>
    <dbReference type="NCBI Taxonomy" id="89957"/>
    <lineage>
        <taxon>Eukaryota</taxon>
        <taxon>Sar</taxon>
        <taxon>Alveolata</taxon>
        <taxon>Dinophyceae</taxon>
        <taxon>Suessiales</taxon>
        <taxon>Suessiaceae</taxon>
        <taxon>Polarella</taxon>
    </lineage>
</organism>